<dbReference type="Proteomes" id="UP000075225">
    <property type="component" value="Unassembled WGS sequence"/>
</dbReference>
<proteinExistence type="predicted"/>
<accession>A0A151H1G1</accession>
<reference evidence="3" key="1">
    <citation type="submission" date="2016-03" db="EMBL/GenBank/DDBJ databases">
        <authorList>
            <person name="Sibley D."/>
            <person name="Venepally P."/>
            <person name="Karamycheva S."/>
            <person name="Hadjithomas M."/>
            <person name="Khan A."/>
            <person name="Brunk B."/>
            <person name="Roos D."/>
            <person name="Caler E."/>
            <person name="Lorenzi H."/>
        </authorList>
    </citation>
    <scope>NUCLEOTIDE SEQUENCE [LARGE SCALE GENOMIC DNA]</scope>
    <source>
        <strain evidence="3">TgCatPRC2</strain>
    </source>
</reference>
<sequence>TSAENDSPPLLSDRMSSNMDLKSRSMSYSSSDSSRSTSLSS</sequence>
<dbReference type="VEuPathDB" id="ToxoDB:TGPRC2_283585B"/>
<dbReference type="EMBL" id="AHZP02002736">
    <property type="protein sequence ID" value="KYK63175.1"/>
    <property type="molecule type" value="Genomic_DNA"/>
</dbReference>
<evidence type="ECO:0000313" key="2">
    <source>
        <dbReference type="EMBL" id="KYK63175.1"/>
    </source>
</evidence>
<comment type="caution">
    <text evidence="2">The sequence shown here is derived from an EMBL/GenBank/DDBJ whole genome shotgun (WGS) entry which is preliminary data.</text>
</comment>
<feature type="non-terminal residue" evidence="2">
    <location>
        <position position="1"/>
    </location>
</feature>
<gene>
    <name evidence="2" type="ORF">TGPRC2_283585B</name>
</gene>
<name>A0A151H1G1_TOXGO</name>
<feature type="region of interest" description="Disordered" evidence="1">
    <location>
        <begin position="1"/>
        <end position="41"/>
    </location>
</feature>
<dbReference type="AlphaFoldDB" id="A0A151H1G1"/>
<feature type="compositionally biased region" description="Low complexity" evidence="1">
    <location>
        <begin position="24"/>
        <end position="41"/>
    </location>
</feature>
<protein>
    <submittedName>
        <fullName evidence="2">Uncharacterized protein</fullName>
    </submittedName>
</protein>
<organism evidence="2 3">
    <name type="scientific">Toxoplasma gondii TgCatPRC2</name>
    <dbReference type="NCBI Taxonomy" id="1130821"/>
    <lineage>
        <taxon>Eukaryota</taxon>
        <taxon>Sar</taxon>
        <taxon>Alveolata</taxon>
        <taxon>Apicomplexa</taxon>
        <taxon>Conoidasida</taxon>
        <taxon>Coccidia</taxon>
        <taxon>Eucoccidiorida</taxon>
        <taxon>Eimeriorina</taxon>
        <taxon>Sarcocystidae</taxon>
        <taxon>Toxoplasma</taxon>
    </lineage>
</organism>
<evidence type="ECO:0000256" key="1">
    <source>
        <dbReference type="SAM" id="MobiDB-lite"/>
    </source>
</evidence>
<evidence type="ECO:0000313" key="3">
    <source>
        <dbReference type="Proteomes" id="UP000075225"/>
    </source>
</evidence>